<dbReference type="SMART" id="SM00382">
    <property type="entry name" value="AAA"/>
    <property type="match status" value="1"/>
</dbReference>
<evidence type="ECO:0000256" key="3">
    <source>
        <dbReference type="ARBA" id="ARBA00022519"/>
    </source>
</evidence>
<dbReference type="InterPro" id="IPR027417">
    <property type="entry name" value="P-loop_NTPase"/>
</dbReference>
<dbReference type="RefSeq" id="WP_007182228.1">
    <property type="nucleotide sequence ID" value="NZ_LR699553.1"/>
</dbReference>
<dbReference type="CDD" id="cd03219">
    <property type="entry name" value="ABC_Mj1267_LivG_branched"/>
    <property type="match status" value="1"/>
</dbReference>
<reference evidence="7 8" key="1">
    <citation type="submission" date="2019-08" db="EMBL/GenBank/DDBJ databases">
        <authorList>
            <person name="Herpell B J."/>
        </authorList>
    </citation>
    <scope>NUCLEOTIDE SEQUENCE [LARGE SCALE GENOMIC DNA]</scope>
    <source>
        <strain evidence="8">Msb3</strain>
    </source>
</reference>
<dbReference type="AlphaFoldDB" id="A0A5Q4YT04"/>
<keyword evidence="2" id="KW-1003">Cell membrane</keyword>
<dbReference type="GO" id="GO:0005524">
    <property type="term" value="F:ATP binding"/>
    <property type="evidence" value="ECO:0007669"/>
    <property type="project" value="UniProtKB-KW"/>
</dbReference>
<dbReference type="KEGG" id="pdio:PDMSB3_1759"/>
<evidence type="ECO:0000256" key="2">
    <source>
        <dbReference type="ARBA" id="ARBA00022475"/>
    </source>
</evidence>
<keyword evidence="5" id="KW-0067">ATP-binding</keyword>
<dbReference type="PANTHER" id="PTHR45772:SF1">
    <property type="entry name" value="ABC TRANSPORTER ATP-BINDING PROTEIN"/>
    <property type="match status" value="1"/>
</dbReference>
<dbReference type="InterPro" id="IPR003593">
    <property type="entry name" value="AAA+_ATPase"/>
</dbReference>
<keyword evidence="3" id="KW-0472">Membrane</keyword>
<gene>
    <name evidence="7" type="ORF">PDMSB3_1759</name>
</gene>
<dbReference type="Pfam" id="PF12399">
    <property type="entry name" value="BCA_ABC_TP_C"/>
    <property type="match status" value="1"/>
</dbReference>
<dbReference type="GO" id="GO:0005886">
    <property type="term" value="C:plasma membrane"/>
    <property type="evidence" value="ECO:0007669"/>
    <property type="project" value="TreeGrafter"/>
</dbReference>
<feature type="domain" description="ABC transporter" evidence="6">
    <location>
        <begin position="7"/>
        <end position="255"/>
    </location>
</feature>
<sequence length="260" mass="27494">MNRSATLSIESISVSFGGVHALQDVSLTLEPGSIVGLIGPNGAGKSTLLNCISGISRPGAGTIRLGETNLTGRRPDQIAGLGLGRVFQHPQLIPELSVLDNLMVANHRTLRYSVLAEMIGLPSVRRAEAEARHAAMQVAARVGLSPSLGMVTGSLPYGHRKLLELARVILMGARHLLLDEPIAGLNDAEIDHLGHVVLDLQREQGLSVLLVEHNMGLVRRLCNHVVVLDAGRVIAEGTADGVLSDPRVLLAYLGEVPADA</sequence>
<evidence type="ECO:0000313" key="7">
    <source>
        <dbReference type="EMBL" id="VVD28215.1"/>
    </source>
</evidence>
<protein>
    <submittedName>
        <fullName evidence="7">ABC-type branched-chain amino acid transport system, ATPase component</fullName>
    </submittedName>
</protein>
<dbReference type="GO" id="GO:0016887">
    <property type="term" value="F:ATP hydrolysis activity"/>
    <property type="evidence" value="ECO:0007669"/>
    <property type="project" value="InterPro"/>
</dbReference>
<organism evidence="7 8">
    <name type="scientific">Paraburkholderia dioscoreae</name>
    <dbReference type="NCBI Taxonomy" id="2604047"/>
    <lineage>
        <taxon>Bacteria</taxon>
        <taxon>Pseudomonadati</taxon>
        <taxon>Pseudomonadota</taxon>
        <taxon>Betaproteobacteria</taxon>
        <taxon>Burkholderiales</taxon>
        <taxon>Burkholderiaceae</taxon>
        <taxon>Paraburkholderia</taxon>
    </lineage>
</organism>
<dbReference type="Pfam" id="PF00005">
    <property type="entry name" value="ABC_tran"/>
    <property type="match status" value="1"/>
</dbReference>
<dbReference type="PROSITE" id="PS50893">
    <property type="entry name" value="ABC_TRANSPORTER_2"/>
    <property type="match status" value="1"/>
</dbReference>
<evidence type="ECO:0000256" key="5">
    <source>
        <dbReference type="ARBA" id="ARBA00022840"/>
    </source>
</evidence>
<dbReference type="InterPro" id="IPR003439">
    <property type="entry name" value="ABC_transporter-like_ATP-bd"/>
</dbReference>
<evidence type="ECO:0000313" key="8">
    <source>
        <dbReference type="Proteomes" id="UP000325811"/>
    </source>
</evidence>
<keyword evidence="1" id="KW-0813">Transport</keyword>
<dbReference type="EMBL" id="LR699553">
    <property type="protein sequence ID" value="VVD28215.1"/>
    <property type="molecule type" value="Genomic_DNA"/>
</dbReference>
<name>A0A5Q4YT04_9BURK</name>
<dbReference type="Gene3D" id="3.40.50.300">
    <property type="entry name" value="P-loop containing nucleotide triphosphate hydrolases"/>
    <property type="match status" value="1"/>
</dbReference>
<keyword evidence="8" id="KW-1185">Reference proteome</keyword>
<keyword evidence="3" id="KW-0997">Cell inner membrane</keyword>
<evidence type="ECO:0000256" key="4">
    <source>
        <dbReference type="ARBA" id="ARBA00022741"/>
    </source>
</evidence>
<dbReference type="PANTHER" id="PTHR45772">
    <property type="entry name" value="CONSERVED COMPONENT OF ABC TRANSPORTER FOR NATURAL AMINO ACIDS-RELATED"/>
    <property type="match status" value="1"/>
</dbReference>
<dbReference type="InterPro" id="IPR051120">
    <property type="entry name" value="ABC_AA/LPS_Transport"/>
</dbReference>
<dbReference type="FunFam" id="3.40.50.300:FF:000421">
    <property type="entry name" value="Branched-chain amino acid ABC transporter ATP-binding protein"/>
    <property type="match status" value="1"/>
</dbReference>
<evidence type="ECO:0000259" key="6">
    <source>
        <dbReference type="PROSITE" id="PS50893"/>
    </source>
</evidence>
<dbReference type="InterPro" id="IPR032823">
    <property type="entry name" value="BCA_ABC_TP_C"/>
</dbReference>
<dbReference type="Proteomes" id="UP000325811">
    <property type="component" value="Chromosome I"/>
</dbReference>
<accession>A0A5Q4YT04</accession>
<keyword evidence="4" id="KW-0547">Nucleotide-binding</keyword>
<evidence type="ECO:0000256" key="1">
    <source>
        <dbReference type="ARBA" id="ARBA00022448"/>
    </source>
</evidence>
<proteinExistence type="predicted"/>
<dbReference type="SUPFAM" id="SSF52540">
    <property type="entry name" value="P-loop containing nucleoside triphosphate hydrolases"/>
    <property type="match status" value="1"/>
</dbReference>